<sequence>MKLRTLGAVAALLTAMPAAALDVIASFTPTMTNTGNFAPVTAVLTGLVEGINLGSNIGFSVTASPIAGTLGGGYTAGNSDFGTFGDDTVALIVTGGVVTMADFYWRRGSTSFTISKNAFSIPQIEDDVTFEYAESRDLDTFEPIPTSFTAVGGPAVPEPASWAMLIAGFGLVGAVQRRRAAALG</sequence>
<keyword evidence="4" id="KW-1185">Reference proteome</keyword>
<evidence type="ECO:0000313" key="3">
    <source>
        <dbReference type="EMBL" id="OYQ24284.1"/>
    </source>
</evidence>
<comment type="caution">
    <text evidence="3">The sequence shown here is derived from an EMBL/GenBank/DDBJ whole genome shotgun (WGS) entry which is preliminary data.</text>
</comment>
<dbReference type="NCBIfam" id="TIGR02595">
    <property type="entry name" value="PEP_CTERM"/>
    <property type="match status" value="1"/>
</dbReference>
<dbReference type="InterPro" id="IPR013424">
    <property type="entry name" value="Ice-binding_C"/>
</dbReference>
<organism evidence="3 4">
    <name type="scientific">Sandarakinorhabdus cyanobacteriorum</name>
    <dbReference type="NCBI Taxonomy" id="1981098"/>
    <lineage>
        <taxon>Bacteria</taxon>
        <taxon>Pseudomonadati</taxon>
        <taxon>Pseudomonadota</taxon>
        <taxon>Alphaproteobacteria</taxon>
        <taxon>Sphingomonadales</taxon>
        <taxon>Sphingosinicellaceae</taxon>
        <taxon>Sandarakinorhabdus</taxon>
    </lineage>
</organism>
<proteinExistence type="predicted"/>
<name>A0A255Y6G3_9SPHN</name>
<evidence type="ECO:0000259" key="2">
    <source>
        <dbReference type="Pfam" id="PF07589"/>
    </source>
</evidence>
<dbReference type="Proteomes" id="UP000216991">
    <property type="component" value="Unassembled WGS sequence"/>
</dbReference>
<evidence type="ECO:0000313" key="4">
    <source>
        <dbReference type="Proteomes" id="UP000216991"/>
    </source>
</evidence>
<feature type="domain" description="Ice-binding protein C-terminal" evidence="2">
    <location>
        <begin position="155"/>
        <end position="179"/>
    </location>
</feature>
<feature type="chain" id="PRO_5012016243" description="Ice-binding protein C-terminal domain-containing protein" evidence="1">
    <location>
        <begin position="21"/>
        <end position="184"/>
    </location>
</feature>
<protein>
    <recommendedName>
        <fullName evidence="2">Ice-binding protein C-terminal domain-containing protein</fullName>
    </recommendedName>
</protein>
<reference evidence="3 4" key="1">
    <citation type="submission" date="2017-07" db="EMBL/GenBank/DDBJ databases">
        <title>Sandarakinorhabdus cyanobacteriorum sp. nov., a novel bacterium isolated from cyanobacterial aggregates in a eutrophic lake.</title>
        <authorList>
            <person name="Cai H."/>
        </authorList>
    </citation>
    <scope>NUCLEOTIDE SEQUENCE [LARGE SCALE GENOMIC DNA]</scope>
    <source>
        <strain evidence="3 4">TH057</strain>
    </source>
</reference>
<feature type="signal peptide" evidence="1">
    <location>
        <begin position="1"/>
        <end position="20"/>
    </location>
</feature>
<dbReference type="AlphaFoldDB" id="A0A255Y6G3"/>
<keyword evidence="1" id="KW-0732">Signal</keyword>
<evidence type="ECO:0000256" key="1">
    <source>
        <dbReference type="SAM" id="SignalP"/>
    </source>
</evidence>
<dbReference type="Pfam" id="PF07589">
    <property type="entry name" value="PEP-CTERM"/>
    <property type="match status" value="1"/>
</dbReference>
<dbReference type="EMBL" id="NOXT01000125">
    <property type="protein sequence ID" value="OYQ24284.1"/>
    <property type="molecule type" value="Genomic_DNA"/>
</dbReference>
<gene>
    <name evidence="3" type="ORF">CHU93_15685</name>
</gene>
<dbReference type="NCBIfam" id="NF035944">
    <property type="entry name" value="PEPxxWA-CTERM"/>
    <property type="match status" value="1"/>
</dbReference>
<accession>A0A255Y6G3</accession>